<organism evidence="1 2">
    <name type="scientific">Clostridium saccharobutylicum DSM 13864</name>
    <dbReference type="NCBI Taxonomy" id="1345695"/>
    <lineage>
        <taxon>Bacteria</taxon>
        <taxon>Bacillati</taxon>
        <taxon>Bacillota</taxon>
        <taxon>Clostridia</taxon>
        <taxon>Eubacteriales</taxon>
        <taxon>Clostridiaceae</taxon>
        <taxon>Clostridium</taxon>
    </lineage>
</organism>
<name>U5MRU5_CLOSA</name>
<keyword evidence="2" id="KW-1185">Reference proteome</keyword>
<accession>U5MRU5</accession>
<dbReference type="Proteomes" id="UP000017118">
    <property type="component" value="Chromosome"/>
</dbReference>
<dbReference type="Pfam" id="PF11104">
    <property type="entry name" value="PilM_2"/>
    <property type="match status" value="1"/>
</dbReference>
<dbReference type="PIRSF" id="PIRSF019169">
    <property type="entry name" value="PilM"/>
    <property type="match status" value="1"/>
</dbReference>
<dbReference type="GeneID" id="55473669"/>
<evidence type="ECO:0000313" key="1">
    <source>
        <dbReference type="EMBL" id="AGX42157.1"/>
    </source>
</evidence>
<dbReference type="HOGENOM" id="CLU_050686_3_1_9"/>
<dbReference type="PANTHER" id="PTHR32432">
    <property type="entry name" value="CELL DIVISION PROTEIN FTSA-RELATED"/>
    <property type="match status" value="1"/>
</dbReference>
<dbReference type="Gene3D" id="3.30.420.40">
    <property type="match status" value="2"/>
</dbReference>
<dbReference type="AlphaFoldDB" id="U5MRU5"/>
<dbReference type="PATRIC" id="fig|1345695.10.peg.3381"/>
<reference evidence="1 2" key="1">
    <citation type="journal article" date="2013" name="Genome Announc.">
        <title>Complete Genome Sequence of the Solvent Producer Clostridium saccharobutylicum NCP262 (DSM 13864).</title>
        <authorList>
            <person name="Poehlein A."/>
            <person name="Hartwich K."/>
            <person name="Krabben P."/>
            <person name="Ehrenreich A."/>
            <person name="Liebl W."/>
            <person name="Durre P."/>
            <person name="Gottschalk G."/>
            <person name="Daniel R."/>
        </authorList>
    </citation>
    <scope>NUCLEOTIDE SEQUENCE [LARGE SCALE GENOMIC DNA]</scope>
    <source>
        <strain evidence="1">DSM 13864</strain>
    </source>
</reference>
<dbReference type="eggNOG" id="COG4972">
    <property type="taxonomic scope" value="Bacteria"/>
</dbReference>
<dbReference type="CDD" id="cd24049">
    <property type="entry name" value="ASKHA_NBD_PilM"/>
    <property type="match status" value="1"/>
</dbReference>
<dbReference type="KEGG" id="csb:CLSA_c11510"/>
<dbReference type="RefSeq" id="WP_022744439.1">
    <property type="nucleotide sequence ID" value="NC_022571.1"/>
</dbReference>
<dbReference type="OrthoDB" id="5291956at2"/>
<dbReference type="EMBL" id="CP006721">
    <property type="protein sequence ID" value="AGX42157.1"/>
    <property type="molecule type" value="Genomic_DNA"/>
</dbReference>
<sequence>MRVKKKSELDINNKEIDKKERKSINFKALMNMDLGDLKIKCLKNLKKINKLSTPEKKRKVIAFDIGSTTIKIVDGMYYKNDLTIDKYITVQTPKGAVIDGEIKKEQKLYDKLNKVLKENNIKARDAICTTNSTLIINREILIPKVEKEEMDTVIRYEIQQYLPINLEDYILQETILGEEQINEVKKLNVRVIAYPEKIARGYYNILSKLNLKPYALDVNYNAVNKFINFTDINNEYEYNSEDSVAFIDMGASFIDVNIYKNGQLDFTRIIKAGGNDIDEILVQMNDVKDYEVESYKIENINLQQELDPLNIHVRDMIDDWIEKIEKIIQFYKNKNMGNEVNKIIIFGGTSKLNGIDEYMTSKLGIKTRRRKGLSKITFKSNDDGEPVDDFINVIGSVIRL</sequence>
<dbReference type="InterPro" id="IPR050696">
    <property type="entry name" value="FtsA/MreB"/>
</dbReference>
<dbReference type="PANTHER" id="PTHR32432:SF3">
    <property type="entry name" value="ETHANOLAMINE UTILIZATION PROTEIN EUTJ"/>
    <property type="match status" value="1"/>
</dbReference>
<proteinExistence type="predicted"/>
<dbReference type="InterPro" id="IPR043129">
    <property type="entry name" value="ATPase_NBD"/>
</dbReference>
<dbReference type="SUPFAM" id="SSF53067">
    <property type="entry name" value="Actin-like ATPase domain"/>
    <property type="match status" value="2"/>
</dbReference>
<evidence type="ECO:0000313" key="2">
    <source>
        <dbReference type="Proteomes" id="UP000017118"/>
    </source>
</evidence>
<gene>
    <name evidence="1" type="primary">pilM</name>
    <name evidence="1" type="ORF">CLSA_c11510</name>
</gene>
<protein>
    <submittedName>
        <fullName evidence="1">Type IV pilus assembly protein PilM</fullName>
    </submittedName>
</protein>
<dbReference type="NCBIfam" id="TIGR01175">
    <property type="entry name" value="pilM"/>
    <property type="match status" value="1"/>
</dbReference>
<dbReference type="InterPro" id="IPR005883">
    <property type="entry name" value="PilM"/>
</dbReference>
<dbReference type="Gene3D" id="3.30.1490.300">
    <property type="match status" value="1"/>
</dbReference>